<dbReference type="SMART" id="SM00060">
    <property type="entry name" value="FN3"/>
    <property type="match status" value="1"/>
</dbReference>
<evidence type="ECO:0000259" key="2">
    <source>
        <dbReference type="PROSITE" id="PS50853"/>
    </source>
</evidence>
<dbReference type="CDD" id="cd00063">
    <property type="entry name" value="FN3"/>
    <property type="match status" value="1"/>
</dbReference>
<dbReference type="Pfam" id="PF00041">
    <property type="entry name" value="fn3"/>
    <property type="match status" value="1"/>
</dbReference>
<dbReference type="WBParaSite" id="Hba_20573">
    <property type="protein sequence ID" value="Hba_20573"/>
    <property type="gene ID" value="Hba_20573"/>
</dbReference>
<evidence type="ECO:0000256" key="1">
    <source>
        <dbReference type="ARBA" id="ARBA00022737"/>
    </source>
</evidence>
<evidence type="ECO:0000313" key="3">
    <source>
        <dbReference type="Proteomes" id="UP000095283"/>
    </source>
</evidence>
<evidence type="ECO:0000313" key="4">
    <source>
        <dbReference type="WBParaSite" id="Hba_20573"/>
    </source>
</evidence>
<dbReference type="SUPFAM" id="SSF49265">
    <property type="entry name" value="Fibronectin type III"/>
    <property type="match status" value="1"/>
</dbReference>
<dbReference type="InterPro" id="IPR050991">
    <property type="entry name" value="ECM_Regulatory_Proteins"/>
</dbReference>
<name>A0A1I7XS53_HETBA</name>
<dbReference type="Gene3D" id="2.60.40.10">
    <property type="entry name" value="Immunoglobulins"/>
    <property type="match status" value="1"/>
</dbReference>
<keyword evidence="1" id="KW-0677">Repeat</keyword>
<reference evidence="4" key="1">
    <citation type="submission" date="2016-11" db="UniProtKB">
        <authorList>
            <consortium name="WormBaseParasite"/>
        </authorList>
    </citation>
    <scope>IDENTIFICATION</scope>
</reference>
<dbReference type="InterPro" id="IPR013783">
    <property type="entry name" value="Ig-like_fold"/>
</dbReference>
<dbReference type="InterPro" id="IPR036116">
    <property type="entry name" value="FN3_sf"/>
</dbReference>
<proteinExistence type="predicted"/>
<dbReference type="Proteomes" id="UP000095283">
    <property type="component" value="Unplaced"/>
</dbReference>
<feature type="domain" description="Fibronectin type-III" evidence="2">
    <location>
        <begin position="111"/>
        <end position="202"/>
    </location>
</feature>
<sequence length="241" mass="27948">MMNDELFLSYWPSQVSNVFKRRDHPDSDVKGFLVEYRAEKDKHWMVHAGIIPYKGPNHQYRVQIPKLPTGIAYFVRIKVLGENNEILVETPEIRARNEIVSIKCDNDDLTAPRHLEVTHDGHFSLAIRWDTPECGSIGEYQVELTGVNAPFDVHRQTVTQPHVSVTNLLPGTIYNVRIRAVDRARNVGPWNSEVLEAKTKGEQLPVSPSIHLLYRTDSELRITWDYYENERIQHYEVCLIF</sequence>
<accession>A0A1I7XS53</accession>
<organism evidence="3 4">
    <name type="scientific">Heterorhabditis bacteriophora</name>
    <name type="common">Entomopathogenic nematode worm</name>
    <dbReference type="NCBI Taxonomy" id="37862"/>
    <lineage>
        <taxon>Eukaryota</taxon>
        <taxon>Metazoa</taxon>
        <taxon>Ecdysozoa</taxon>
        <taxon>Nematoda</taxon>
        <taxon>Chromadorea</taxon>
        <taxon>Rhabditida</taxon>
        <taxon>Rhabditina</taxon>
        <taxon>Rhabditomorpha</taxon>
        <taxon>Strongyloidea</taxon>
        <taxon>Heterorhabditidae</taxon>
        <taxon>Heterorhabditis</taxon>
    </lineage>
</organism>
<keyword evidence="3" id="KW-1185">Reference proteome</keyword>
<protein>
    <submittedName>
        <fullName evidence="4">Fibronectin type-III domain-containing protein</fullName>
    </submittedName>
</protein>
<dbReference type="AlphaFoldDB" id="A0A1I7XS53"/>
<dbReference type="PANTHER" id="PTHR46708">
    <property type="entry name" value="TENASCIN"/>
    <property type="match status" value="1"/>
</dbReference>
<dbReference type="PANTHER" id="PTHR46708:SF11">
    <property type="entry name" value="RECEPTOR-TYPE TYROSINE-PROTEIN PHOSPHATASE ETA-LIKE"/>
    <property type="match status" value="1"/>
</dbReference>
<dbReference type="PROSITE" id="PS50853">
    <property type="entry name" value="FN3"/>
    <property type="match status" value="1"/>
</dbReference>
<dbReference type="InterPro" id="IPR003961">
    <property type="entry name" value="FN3_dom"/>
</dbReference>